<keyword evidence="2" id="KW-0489">Methyltransferase</keyword>
<name>A0A8J7U0V5_9BACT</name>
<reference evidence="2" key="1">
    <citation type="submission" date="2021-03" db="EMBL/GenBank/DDBJ databases">
        <authorList>
            <person name="Wang G."/>
        </authorList>
    </citation>
    <scope>NUCLEOTIDE SEQUENCE</scope>
    <source>
        <strain evidence="2">KCTC 12899</strain>
    </source>
</reference>
<dbReference type="AlphaFoldDB" id="A0A8J7U0V5"/>
<dbReference type="Pfam" id="PF08241">
    <property type="entry name" value="Methyltransf_11"/>
    <property type="match status" value="1"/>
</dbReference>
<dbReference type="InterPro" id="IPR013216">
    <property type="entry name" value="Methyltransf_11"/>
</dbReference>
<protein>
    <submittedName>
        <fullName evidence="2">Methyltransferase domain-containing protein</fullName>
    </submittedName>
</protein>
<dbReference type="EMBL" id="JAFREP010000001">
    <property type="protein sequence ID" value="MBO1316907.1"/>
    <property type="molecule type" value="Genomic_DNA"/>
</dbReference>
<keyword evidence="2" id="KW-0808">Transferase</keyword>
<keyword evidence="3" id="KW-1185">Reference proteome</keyword>
<accession>A0A8J7U0V5</accession>
<gene>
    <name evidence="2" type="ORF">J3U88_00445</name>
</gene>
<dbReference type="GO" id="GO:0032259">
    <property type="term" value="P:methylation"/>
    <property type="evidence" value="ECO:0007669"/>
    <property type="project" value="UniProtKB-KW"/>
</dbReference>
<dbReference type="RefSeq" id="WP_207856143.1">
    <property type="nucleotide sequence ID" value="NZ_JAFREP010000001.1"/>
</dbReference>
<sequence>MKLDQFLALLRCPKTGKNLELVDLSQARADGNTSPELTTVPRQGGNATPVGVTDRILRVVGEDHAYPVVGDFPVLILPEMLVPADKVADYGSYDLHDPKYEEAYEEMDHYNNKCENMLKTMGKEDVFAMGALTPKTDIAPIAASFPEPRDFWIDAKHDSLSQLEAYQYLTPVQDKVFLQMGGSGSHVVKFLLAGAARAIHLTPMVGEAKMAMHLAAAFGVADRMICVIGVGEELPFADSSLDGIYAGGCFHHMQLANTSLELYRVLKAGGKFSGVDPWKTPLHTIGTRVIGKREPNVHCRPINPERIAPMQQQFKDMTVSRHGPLLRYAFLALAKLRINMPISVMMKVMQVDNYLGKPFGLGAKYGGSLVMAGTK</sequence>
<comment type="caution">
    <text evidence="2">The sequence shown here is derived from an EMBL/GenBank/DDBJ whole genome shotgun (WGS) entry which is preliminary data.</text>
</comment>
<dbReference type="InterPro" id="IPR029063">
    <property type="entry name" value="SAM-dependent_MTases_sf"/>
</dbReference>
<feature type="domain" description="Methyltransferase type 11" evidence="1">
    <location>
        <begin position="183"/>
        <end position="272"/>
    </location>
</feature>
<evidence type="ECO:0000313" key="2">
    <source>
        <dbReference type="EMBL" id="MBO1316907.1"/>
    </source>
</evidence>
<organism evidence="2 3">
    <name type="scientific">Acanthopleuribacter pedis</name>
    <dbReference type="NCBI Taxonomy" id="442870"/>
    <lineage>
        <taxon>Bacteria</taxon>
        <taxon>Pseudomonadati</taxon>
        <taxon>Acidobacteriota</taxon>
        <taxon>Holophagae</taxon>
        <taxon>Acanthopleuribacterales</taxon>
        <taxon>Acanthopleuribacteraceae</taxon>
        <taxon>Acanthopleuribacter</taxon>
    </lineage>
</organism>
<dbReference type="Gene3D" id="3.40.50.150">
    <property type="entry name" value="Vaccinia Virus protein VP39"/>
    <property type="match status" value="1"/>
</dbReference>
<dbReference type="Proteomes" id="UP000664417">
    <property type="component" value="Unassembled WGS sequence"/>
</dbReference>
<evidence type="ECO:0000313" key="3">
    <source>
        <dbReference type="Proteomes" id="UP000664417"/>
    </source>
</evidence>
<dbReference type="GO" id="GO:0008757">
    <property type="term" value="F:S-adenosylmethionine-dependent methyltransferase activity"/>
    <property type="evidence" value="ECO:0007669"/>
    <property type="project" value="InterPro"/>
</dbReference>
<dbReference type="SUPFAM" id="SSF53335">
    <property type="entry name" value="S-adenosyl-L-methionine-dependent methyltransferases"/>
    <property type="match status" value="1"/>
</dbReference>
<evidence type="ECO:0000259" key="1">
    <source>
        <dbReference type="Pfam" id="PF08241"/>
    </source>
</evidence>
<proteinExistence type="predicted"/>